<keyword evidence="3" id="KW-1185">Reference proteome</keyword>
<evidence type="ECO:0000313" key="3">
    <source>
        <dbReference type="Proteomes" id="UP000664859"/>
    </source>
</evidence>
<comment type="caution">
    <text evidence="2">The sequence shown here is derived from an EMBL/GenBank/DDBJ whole genome shotgun (WGS) entry which is preliminary data.</text>
</comment>
<dbReference type="Pfam" id="PF14311">
    <property type="entry name" value="DUF4379"/>
    <property type="match status" value="3"/>
</dbReference>
<gene>
    <name evidence="2" type="ORF">JKP88DRAFT_176004</name>
</gene>
<dbReference type="InterPro" id="IPR025487">
    <property type="entry name" value="DUF4379"/>
</dbReference>
<reference evidence="2" key="1">
    <citation type="submission" date="2021-02" db="EMBL/GenBank/DDBJ databases">
        <title>First Annotated Genome of the Yellow-green Alga Tribonema minus.</title>
        <authorList>
            <person name="Mahan K.M."/>
        </authorList>
    </citation>
    <scope>NUCLEOTIDE SEQUENCE</scope>
    <source>
        <strain evidence="2">UTEX B ZZ1240</strain>
    </source>
</reference>
<feature type="domain" description="Treble clef zinc finger" evidence="1">
    <location>
        <begin position="2"/>
        <end position="41"/>
    </location>
</feature>
<protein>
    <recommendedName>
        <fullName evidence="1">Treble clef zinc finger domain-containing protein</fullName>
    </recommendedName>
</protein>
<name>A0A835ZJG7_9STRA</name>
<evidence type="ECO:0000259" key="1">
    <source>
        <dbReference type="Pfam" id="PF14311"/>
    </source>
</evidence>
<proteinExistence type="predicted"/>
<dbReference type="AlphaFoldDB" id="A0A835ZJG7"/>
<sequence>MNTLTLGSTRKLHFKCPSGHVYGAVVSNRVSGSGCNICAGHGIRGTAALLVSTSLYKEIDWIACVRNGIHTPRSGVLTFDLDLIKGIVYKLTAGSNVKLYWRCKDEGKCGLLKDDPIYTAVDFERCKAKGITREFIDTLTLGSAQKLVWKCSTTCLCPEHEWFTRASEHQRYGCPYCSKRYVCPCSSLQALFPHVAAQLHPCNNVDPRTIASGSPQLYKWICTYGCDECDSPHVWTASAGNRTSGGSGCPWCAGKKW</sequence>
<feature type="domain" description="Treble clef zinc finger" evidence="1">
    <location>
        <begin position="196"/>
        <end position="255"/>
    </location>
</feature>
<organism evidence="2 3">
    <name type="scientific">Tribonema minus</name>
    <dbReference type="NCBI Taxonomy" id="303371"/>
    <lineage>
        <taxon>Eukaryota</taxon>
        <taxon>Sar</taxon>
        <taxon>Stramenopiles</taxon>
        <taxon>Ochrophyta</taxon>
        <taxon>PX clade</taxon>
        <taxon>Xanthophyceae</taxon>
        <taxon>Tribonematales</taxon>
        <taxon>Tribonemataceae</taxon>
        <taxon>Tribonema</taxon>
    </lineage>
</organism>
<dbReference type="Proteomes" id="UP000664859">
    <property type="component" value="Unassembled WGS sequence"/>
</dbReference>
<dbReference type="EMBL" id="JAFCMP010000038">
    <property type="protein sequence ID" value="KAG5190128.1"/>
    <property type="molecule type" value="Genomic_DNA"/>
</dbReference>
<feature type="domain" description="Treble clef zinc finger" evidence="1">
    <location>
        <begin position="137"/>
        <end position="180"/>
    </location>
</feature>
<evidence type="ECO:0000313" key="2">
    <source>
        <dbReference type="EMBL" id="KAG5190128.1"/>
    </source>
</evidence>
<accession>A0A835ZJG7</accession>